<protein>
    <submittedName>
        <fullName evidence="2">Uncharacterized protein</fullName>
    </submittedName>
</protein>
<dbReference type="PANTHER" id="PTHR45523">
    <property type="entry name" value="TETRATRICOPEPTIDE REPEAT (TPR)-CONTAINING PROTEIN-RELATED"/>
    <property type="match status" value="1"/>
</dbReference>
<dbReference type="InterPro" id="IPR009291">
    <property type="entry name" value="Vps62"/>
</dbReference>
<accession>A0ABU6SQ28</accession>
<comment type="caution">
    <text evidence="2">The sequence shown here is derived from an EMBL/GenBank/DDBJ whole genome shotgun (WGS) entry which is preliminary data.</text>
</comment>
<proteinExistence type="predicted"/>
<feature type="non-terminal residue" evidence="2">
    <location>
        <position position="930"/>
    </location>
</feature>
<evidence type="ECO:0000313" key="2">
    <source>
        <dbReference type="EMBL" id="MED6138526.1"/>
    </source>
</evidence>
<gene>
    <name evidence="2" type="ORF">PIB30_074965</name>
</gene>
<keyword evidence="3" id="KW-1185">Reference proteome</keyword>
<dbReference type="Pfam" id="PF06101">
    <property type="entry name" value="Vps62"/>
    <property type="match status" value="2"/>
</dbReference>
<name>A0ABU6SQ28_9FABA</name>
<dbReference type="EMBL" id="JASCZI010061359">
    <property type="protein sequence ID" value="MED6138526.1"/>
    <property type="molecule type" value="Genomic_DNA"/>
</dbReference>
<feature type="compositionally biased region" description="Low complexity" evidence="1">
    <location>
        <begin position="366"/>
        <end position="377"/>
    </location>
</feature>
<feature type="region of interest" description="Disordered" evidence="1">
    <location>
        <begin position="357"/>
        <end position="378"/>
    </location>
</feature>
<reference evidence="2 3" key="1">
    <citation type="journal article" date="2023" name="Plants (Basel)">
        <title>Bridging the Gap: Combining Genomics and Transcriptomics Approaches to Understand Stylosanthes scabra, an Orphan Legume from the Brazilian Caatinga.</title>
        <authorList>
            <person name="Ferreira-Neto J.R.C."/>
            <person name="da Silva M.D."/>
            <person name="Binneck E."/>
            <person name="de Melo N.F."/>
            <person name="da Silva R.H."/>
            <person name="de Melo A.L.T.M."/>
            <person name="Pandolfi V."/>
            <person name="Bustamante F.O."/>
            <person name="Brasileiro-Vidal A.C."/>
            <person name="Benko-Iseppon A.M."/>
        </authorList>
    </citation>
    <scope>NUCLEOTIDE SEQUENCE [LARGE SCALE GENOMIC DNA]</scope>
    <source>
        <tissue evidence="2">Leaves</tissue>
    </source>
</reference>
<dbReference type="PANTHER" id="PTHR45523:SF2">
    <property type="entry name" value="OS02G0470600 PROTEIN"/>
    <property type="match status" value="1"/>
</dbReference>
<evidence type="ECO:0000256" key="1">
    <source>
        <dbReference type="SAM" id="MobiDB-lite"/>
    </source>
</evidence>
<organism evidence="2 3">
    <name type="scientific">Stylosanthes scabra</name>
    <dbReference type="NCBI Taxonomy" id="79078"/>
    <lineage>
        <taxon>Eukaryota</taxon>
        <taxon>Viridiplantae</taxon>
        <taxon>Streptophyta</taxon>
        <taxon>Embryophyta</taxon>
        <taxon>Tracheophyta</taxon>
        <taxon>Spermatophyta</taxon>
        <taxon>Magnoliopsida</taxon>
        <taxon>eudicotyledons</taxon>
        <taxon>Gunneridae</taxon>
        <taxon>Pentapetalae</taxon>
        <taxon>rosids</taxon>
        <taxon>fabids</taxon>
        <taxon>Fabales</taxon>
        <taxon>Fabaceae</taxon>
        <taxon>Papilionoideae</taxon>
        <taxon>50 kb inversion clade</taxon>
        <taxon>dalbergioids sensu lato</taxon>
        <taxon>Dalbergieae</taxon>
        <taxon>Pterocarpus clade</taxon>
        <taxon>Stylosanthes</taxon>
    </lineage>
</organism>
<sequence>MQVDLLHVIMSDKEYKVILDCLSWNLKEQPQLPPSFRGGSSDSKDTIKLLVDKVNTNSQLLLSQTVTIMAVVVNHALLELCNGTGGESPLAHVAIEGLWVNYRMTSLSETDLFVTIPKFSILDVRPDTKPEMRLMLGSSTDASKQAVTGKAPFALNIGSFRRTMSEAGGDADMPISTMFLTDCRWRPSSQSFVIRVQQPRVLVVPDFLLAVAEFFVPALGALTGREETMDPRNDPISRDNSIVLMESIYKQKEDVVYLSPSKQLVVDHVGVDEYVYDGCGKVICLSVETDTKEARTMRFRPIIVIGHGKKLRFVNVKIENGSLLRKYTYLSNDSSYSVSIDDGVDIVAPDILSSGDEKSLDNMNQTSNTSTNSESESGITQSFTFETQVVTSELTFYDGTKSFLDDSSYGEKLIRAKLDMSFITLVKDFTLEAGSGLVILDPVDISGGFTSVKDKTNISLLSTDICVHLSLSAASLILNLQSQASAALNFGNATPLVQCSNYDRIWVSEKETGPNKNITFWRARAPANYVVLGDCVTSRPIPPSQAVMAVSNTYGRVRKPVDFYLVGSLLKILGHDVPEGHSISGSDCSLWMPIPPPGYLALGCVAHTGNQPPPTHVVHCLRADLVTSAEYSDCLLNMQSNDQSTSVFSIWRLDNAVGSFLAHSSTGWPPKDRCYDLNHLLVWNSNRAPLMDPFSGFNSDNEDIEDTRKSVTTSGWDILKSISKAANSYISTPNFERIWWDKGGDLRHPVSIWRPIARNGYAVVGDCITEGLEPPALGIVFKNDNPDLSSKPVQFTKVSHILGKGIEEVFFWYPIPPPGYVSLGCVVSRTDEPPSADLFCCPRMDLVSQANIHEVPLSRSSSSRAPQCWSIWKVENQACTFLARSDLKKPSSRLAYIIGDSVKPKTRENINAELKLRYFSLTILDSLYGM</sequence>
<evidence type="ECO:0000313" key="3">
    <source>
        <dbReference type="Proteomes" id="UP001341840"/>
    </source>
</evidence>
<dbReference type="Proteomes" id="UP001341840">
    <property type="component" value="Unassembled WGS sequence"/>
</dbReference>